<dbReference type="RefSeq" id="WP_072833909.1">
    <property type="nucleotide sequence ID" value="NZ_FQUU01000002.1"/>
</dbReference>
<organism evidence="1 2">
    <name type="scientific">Flavisolibacter ginsengisoli DSM 18119</name>
    <dbReference type="NCBI Taxonomy" id="1121884"/>
    <lineage>
        <taxon>Bacteria</taxon>
        <taxon>Pseudomonadati</taxon>
        <taxon>Bacteroidota</taxon>
        <taxon>Chitinophagia</taxon>
        <taxon>Chitinophagales</taxon>
        <taxon>Chitinophagaceae</taxon>
        <taxon>Flavisolibacter</taxon>
    </lineage>
</organism>
<evidence type="ECO:0008006" key="3">
    <source>
        <dbReference type="Google" id="ProtNLM"/>
    </source>
</evidence>
<proteinExistence type="predicted"/>
<protein>
    <recommendedName>
        <fullName evidence="3">Nucleotide-binding universal stress protein, UspA family</fullName>
    </recommendedName>
</protein>
<gene>
    <name evidence="1" type="ORF">SAMN02745131_00778</name>
</gene>
<dbReference type="OrthoDB" id="641005at2"/>
<dbReference type="AlphaFoldDB" id="A0A1M4UUN3"/>
<sequence>MKKIIAAFDGLSFSESTKDYSIFMAKHMEAHLVGILLDDVTRHSYSVAELTKYAGSFDDHLEELNQKDKDARNQAAENFVRDCQQAGVNYSIHRDKNVALQELLHESIYADLLIVDSKETMTRFEEIPPTRFIRDLLTDVQCPVLVVPSSYKPVENIVFLYDGEPSSVHAVKMFSYLMPGFKNFDIEFLCAKGEDESLHLPENKLMKEFMKRHYPKATYVVIKGFIEDKIVSYLAHQKKESLVVLGAYRRSRMSRLFRQSMADVLLNHLKLPLFIAHNK</sequence>
<dbReference type="Gene3D" id="3.40.50.12370">
    <property type="match status" value="1"/>
</dbReference>
<name>A0A1M4UUN3_9BACT</name>
<dbReference type="EMBL" id="FQUU01000002">
    <property type="protein sequence ID" value="SHE60357.1"/>
    <property type="molecule type" value="Genomic_DNA"/>
</dbReference>
<dbReference type="CDD" id="cd00293">
    <property type="entry name" value="USP-like"/>
    <property type="match status" value="1"/>
</dbReference>
<accession>A0A1M4UUN3</accession>
<dbReference type="Proteomes" id="UP000184048">
    <property type="component" value="Unassembled WGS sequence"/>
</dbReference>
<reference evidence="1 2" key="1">
    <citation type="submission" date="2016-11" db="EMBL/GenBank/DDBJ databases">
        <authorList>
            <person name="Jaros S."/>
            <person name="Januszkiewicz K."/>
            <person name="Wedrychowicz H."/>
        </authorList>
    </citation>
    <scope>NUCLEOTIDE SEQUENCE [LARGE SCALE GENOMIC DNA]</scope>
    <source>
        <strain evidence="1 2">DSM 18119</strain>
    </source>
</reference>
<dbReference type="SUPFAM" id="SSF52402">
    <property type="entry name" value="Adenine nucleotide alpha hydrolases-like"/>
    <property type="match status" value="2"/>
</dbReference>
<evidence type="ECO:0000313" key="2">
    <source>
        <dbReference type="Proteomes" id="UP000184048"/>
    </source>
</evidence>
<dbReference type="STRING" id="1121884.SAMN02745131_00778"/>
<evidence type="ECO:0000313" key="1">
    <source>
        <dbReference type="EMBL" id="SHE60357.1"/>
    </source>
</evidence>
<keyword evidence="2" id="KW-1185">Reference proteome</keyword>